<dbReference type="SMART" id="SM00220">
    <property type="entry name" value="S_TKc"/>
    <property type="match status" value="1"/>
</dbReference>
<comment type="catalytic activity">
    <reaction evidence="13">
        <text>L-seryl-[protein] + ATP = O-phospho-L-seryl-[protein] + ADP + H(+)</text>
        <dbReference type="Rhea" id="RHEA:17989"/>
        <dbReference type="Rhea" id="RHEA-COMP:9863"/>
        <dbReference type="Rhea" id="RHEA-COMP:11604"/>
        <dbReference type="ChEBI" id="CHEBI:15378"/>
        <dbReference type="ChEBI" id="CHEBI:29999"/>
        <dbReference type="ChEBI" id="CHEBI:30616"/>
        <dbReference type="ChEBI" id="CHEBI:83421"/>
        <dbReference type="ChEBI" id="CHEBI:456216"/>
        <dbReference type="EC" id="2.7.11.1"/>
    </reaction>
</comment>
<dbReference type="AlphaFoldDB" id="A0A8D9DGG6"/>
<accession>A0A8D9DGG6</accession>
<keyword evidence="8 14" id="KW-0547">Nucleotide-binding</keyword>
<keyword evidence="10 14" id="KW-0067">ATP-binding</keyword>
<keyword evidence="9" id="KW-0418">Kinase</keyword>
<proteinExistence type="inferred from homology"/>
<dbReference type="GO" id="GO:0005634">
    <property type="term" value="C:nucleus"/>
    <property type="evidence" value="ECO:0007669"/>
    <property type="project" value="UniProtKB-SubCell"/>
</dbReference>
<evidence type="ECO:0000256" key="8">
    <source>
        <dbReference type="ARBA" id="ARBA00022741"/>
    </source>
</evidence>
<dbReference type="EC" id="2.7.11.1" evidence="4"/>
<evidence type="ECO:0000256" key="10">
    <source>
        <dbReference type="ARBA" id="ARBA00022840"/>
    </source>
</evidence>
<dbReference type="GO" id="GO:0005737">
    <property type="term" value="C:cytoplasm"/>
    <property type="evidence" value="ECO:0007669"/>
    <property type="project" value="UniProtKB-SubCell"/>
</dbReference>
<evidence type="ECO:0000256" key="3">
    <source>
        <dbReference type="ARBA" id="ARBA00009903"/>
    </source>
</evidence>
<dbReference type="FunFam" id="1.10.510.10:FF:000312">
    <property type="entry name" value="Serine/threonine-protein kinase OXI1"/>
    <property type="match status" value="1"/>
</dbReference>
<evidence type="ECO:0000256" key="4">
    <source>
        <dbReference type="ARBA" id="ARBA00012513"/>
    </source>
</evidence>
<dbReference type="PANTHER" id="PTHR45637">
    <property type="entry name" value="FLIPPASE KINASE 1-RELATED"/>
    <property type="match status" value="1"/>
</dbReference>
<dbReference type="GO" id="GO:0004674">
    <property type="term" value="F:protein serine/threonine kinase activity"/>
    <property type="evidence" value="ECO:0007669"/>
    <property type="project" value="UniProtKB-KW"/>
</dbReference>
<feature type="region of interest" description="Disordered" evidence="16">
    <location>
        <begin position="239"/>
        <end position="272"/>
    </location>
</feature>
<dbReference type="InterPro" id="IPR008271">
    <property type="entry name" value="Ser/Thr_kinase_AS"/>
</dbReference>
<comment type="subcellular location">
    <subcellularLocation>
        <location evidence="2">Cytoplasm</location>
    </subcellularLocation>
    <subcellularLocation>
        <location evidence="1">Nucleus</location>
    </subcellularLocation>
</comment>
<dbReference type="EMBL" id="LS974621">
    <property type="protein sequence ID" value="CAG7876875.1"/>
    <property type="molecule type" value="Genomic_DNA"/>
</dbReference>
<evidence type="ECO:0000256" key="6">
    <source>
        <dbReference type="ARBA" id="ARBA00022527"/>
    </source>
</evidence>
<sequence>EGNDNDRTIFIYKYKKRGDRTQNSDPLVSLSLTHTQMESSPSSPPSSPGILNLDSIRALKILGQGATGTVFLAHDVVSVSPSSSSFAVKLVHKSSASSLRRARWEIEVLRRLSVETNQNPFLPRLLASFESPEFFVWAVPYCSGGDLNVLLRRQNDGVFSSSVIRFYVAEIVCALEHLHSMGIAYRDLKPENILIQQSGHVTLTDFDLSRSLKKPTRPEFFQPDPELCTDPKKSRSFSRWVSPAKSESKKTRSARVNPITRRKTSFSSGERSNSFVGTDEYVSPEVIRGDGHDFAVDWWALGVLTYEMMYGETPFKGKSKKETFRNVLVKEPEFAGKPNDLTDLIRRLLVKDSSRRLGSRRGAAEIKEHSFFAGVRWHLLTEVLRPPFIPLRDDGELTVGGFDIREHLEKLRMTVSSALPSPLQSPSHVCRNSDSFIDF</sequence>
<dbReference type="PROSITE" id="PS00108">
    <property type="entry name" value="PROTEIN_KINASE_ST"/>
    <property type="match status" value="1"/>
</dbReference>
<keyword evidence="6 15" id="KW-0723">Serine/threonine-protein kinase</keyword>
<evidence type="ECO:0000256" key="15">
    <source>
        <dbReference type="RuleBase" id="RU000304"/>
    </source>
</evidence>
<gene>
    <name evidence="18" type="ORF">BRAPAZ1V2_A05P33960.2</name>
</gene>
<feature type="non-terminal residue" evidence="18">
    <location>
        <position position="1"/>
    </location>
</feature>
<dbReference type="Gene3D" id="3.30.200.20">
    <property type="entry name" value="Phosphorylase Kinase, domain 1"/>
    <property type="match status" value="1"/>
</dbReference>
<comment type="catalytic activity">
    <reaction evidence="12">
        <text>L-threonyl-[protein] + ATP = O-phospho-L-threonyl-[protein] + ADP + H(+)</text>
        <dbReference type="Rhea" id="RHEA:46608"/>
        <dbReference type="Rhea" id="RHEA-COMP:11060"/>
        <dbReference type="Rhea" id="RHEA-COMP:11605"/>
        <dbReference type="ChEBI" id="CHEBI:15378"/>
        <dbReference type="ChEBI" id="CHEBI:30013"/>
        <dbReference type="ChEBI" id="CHEBI:30616"/>
        <dbReference type="ChEBI" id="CHEBI:61977"/>
        <dbReference type="ChEBI" id="CHEBI:456216"/>
        <dbReference type="EC" id="2.7.11.1"/>
    </reaction>
</comment>
<dbReference type="InterPro" id="IPR017441">
    <property type="entry name" value="Protein_kinase_ATP_BS"/>
</dbReference>
<dbReference type="PROSITE" id="PS00107">
    <property type="entry name" value="PROTEIN_KINASE_ATP"/>
    <property type="match status" value="1"/>
</dbReference>
<evidence type="ECO:0000256" key="13">
    <source>
        <dbReference type="ARBA" id="ARBA00048679"/>
    </source>
</evidence>
<evidence type="ECO:0000256" key="11">
    <source>
        <dbReference type="ARBA" id="ARBA00023242"/>
    </source>
</evidence>
<evidence type="ECO:0000256" key="9">
    <source>
        <dbReference type="ARBA" id="ARBA00022777"/>
    </source>
</evidence>
<protein>
    <recommendedName>
        <fullName evidence="4">non-specific serine/threonine protein kinase</fullName>
        <ecNumber evidence="4">2.7.11.1</ecNumber>
    </recommendedName>
</protein>
<feature type="binding site" evidence="14">
    <location>
        <position position="89"/>
    </location>
    <ligand>
        <name>ATP</name>
        <dbReference type="ChEBI" id="CHEBI:30616"/>
    </ligand>
</feature>
<organism evidence="18 19">
    <name type="scientific">Brassica campestris</name>
    <name type="common">Field mustard</name>
    <dbReference type="NCBI Taxonomy" id="3711"/>
    <lineage>
        <taxon>Eukaryota</taxon>
        <taxon>Viridiplantae</taxon>
        <taxon>Streptophyta</taxon>
        <taxon>Embryophyta</taxon>
        <taxon>Tracheophyta</taxon>
        <taxon>Spermatophyta</taxon>
        <taxon>Magnoliopsida</taxon>
        <taxon>eudicotyledons</taxon>
        <taxon>Gunneridae</taxon>
        <taxon>Pentapetalae</taxon>
        <taxon>rosids</taxon>
        <taxon>malvids</taxon>
        <taxon>Brassicales</taxon>
        <taxon>Brassicaceae</taxon>
        <taxon>Brassiceae</taxon>
        <taxon>Brassica</taxon>
    </lineage>
</organism>
<dbReference type="Gene3D" id="1.10.510.10">
    <property type="entry name" value="Transferase(Phosphotransferase) domain 1"/>
    <property type="match status" value="1"/>
</dbReference>
<evidence type="ECO:0000313" key="18">
    <source>
        <dbReference type="EMBL" id="CAG7876875.1"/>
    </source>
</evidence>
<keyword evidence="11" id="KW-0539">Nucleus</keyword>
<dbReference type="InterPro" id="IPR000719">
    <property type="entry name" value="Prot_kinase_dom"/>
</dbReference>
<evidence type="ECO:0000256" key="5">
    <source>
        <dbReference type="ARBA" id="ARBA00022490"/>
    </source>
</evidence>
<dbReference type="FunFam" id="3.30.200.20:FF:000807">
    <property type="entry name" value="Serine/threonine-protein kinase UCNL"/>
    <property type="match status" value="1"/>
</dbReference>
<evidence type="ECO:0000256" key="1">
    <source>
        <dbReference type="ARBA" id="ARBA00004123"/>
    </source>
</evidence>
<dbReference type="Proteomes" id="UP000694005">
    <property type="component" value="Chromosome A05"/>
</dbReference>
<keyword evidence="7" id="KW-0808">Transferase</keyword>
<dbReference type="GO" id="GO:0005524">
    <property type="term" value="F:ATP binding"/>
    <property type="evidence" value="ECO:0007669"/>
    <property type="project" value="UniProtKB-UniRule"/>
</dbReference>
<evidence type="ECO:0000256" key="16">
    <source>
        <dbReference type="SAM" id="MobiDB-lite"/>
    </source>
</evidence>
<evidence type="ECO:0000256" key="12">
    <source>
        <dbReference type="ARBA" id="ARBA00047899"/>
    </source>
</evidence>
<keyword evidence="5" id="KW-0963">Cytoplasm</keyword>
<evidence type="ECO:0000256" key="7">
    <source>
        <dbReference type="ARBA" id="ARBA00022679"/>
    </source>
</evidence>
<dbReference type="InterPro" id="IPR011009">
    <property type="entry name" value="Kinase-like_dom_sf"/>
</dbReference>
<dbReference type="Gramene" id="A05p33960.2_BraZ1">
    <property type="protein sequence ID" value="A05p33960.2_BraZ1.CDS.1"/>
    <property type="gene ID" value="A05g33960.2_BraZ1"/>
</dbReference>
<reference evidence="18 19" key="1">
    <citation type="submission" date="2021-07" db="EMBL/GenBank/DDBJ databases">
        <authorList>
            <consortium name="Genoscope - CEA"/>
            <person name="William W."/>
        </authorList>
    </citation>
    <scope>NUCLEOTIDE SEQUENCE [LARGE SCALE GENOMIC DNA]</scope>
</reference>
<comment type="similarity">
    <text evidence="3">Belongs to the protein kinase superfamily. AGC Ser/Thr protein kinase family.</text>
</comment>
<evidence type="ECO:0000256" key="2">
    <source>
        <dbReference type="ARBA" id="ARBA00004496"/>
    </source>
</evidence>
<evidence type="ECO:0000256" key="14">
    <source>
        <dbReference type="PROSITE-ProRule" id="PRU10141"/>
    </source>
</evidence>
<dbReference type="SUPFAM" id="SSF56112">
    <property type="entry name" value="Protein kinase-like (PK-like)"/>
    <property type="match status" value="1"/>
</dbReference>
<dbReference type="PROSITE" id="PS50011">
    <property type="entry name" value="PROTEIN_KINASE_DOM"/>
    <property type="match status" value="1"/>
</dbReference>
<feature type="domain" description="Protein kinase" evidence="17">
    <location>
        <begin position="56"/>
        <end position="372"/>
    </location>
</feature>
<dbReference type="Pfam" id="PF00069">
    <property type="entry name" value="Pkinase"/>
    <property type="match status" value="2"/>
</dbReference>
<name>A0A8D9DGG6_BRACM</name>
<dbReference type="FunFam" id="1.10.510.10:FF:000294">
    <property type="entry name" value="Serine/threonine-protein kinase OXI1"/>
    <property type="match status" value="1"/>
</dbReference>
<evidence type="ECO:0000259" key="17">
    <source>
        <dbReference type="PROSITE" id="PS50011"/>
    </source>
</evidence>
<evidence type="ECO:0000313" key="19">
    <source>
        <dbReference type="Proteomes" id="UP000694005"/>
    </source>
</evidence>